<keyword evidence="2" id="KW-1185">Reference proteome</keyword>
<accession>A0A9W7TU02</accession>
<sequence length="387" mass="44277">CFKPAKSRSLVLKRGKVTDKFCFSLGGTQIPWVTEKPNKEPQIGSWGAWLTAVDKSGLPGKFKAWIYQHGVLPRILWPLLVYEFPITTVEGFERKISRYLHRWLGLPRSLSSIALYGNNKRKLPMSSLNEEFMVTHAREVLQYRESSDPNVSRAGIVVRTGRKQEVRAGVEELRASQMVGMRQQGAWTRWEQAVDRKISWNELWRAEPYRIKFLIASIYDVLPSPSNLFCWGKVDTPLCSLCFRRGTLEHILSCCPKALGEGRYTWRHDQMKADLGKQLRFPEHIVETTLRPDIVLFSDARKQVVLLELTVPWEVRMEEANERKRAKYADLVEKCRTRGWRAQCVPIEVGCRGFAAQSLCKACSLLGITGAPQRKAIKNTTEAAEKA</sequence>
<feature type="non-terminal residue" evidence="1">
    <location>
        <position position="387"/>
    </location>
</feature>
<dbReference type="EMBL" id="JAFHDT010000012">
    <property type="protein sequence ID" value="KAI7802934.1"/>
    <property type="molecule type" value="Genomic_DNA"/>
</dbReference>
<proteinExistence type="predicted"/>
<evidence type="ECO:0000313" key="1">
    <source>
        <dbReference type="EMBL" id="KAI7802934.1"/>
    </source>
</evidence>
<dbReference type="Proteomes" id="UP001059041">
    <property type="component" value="Linkage Group LG12"/>
</dbReference>
<gene>
    <name evidence="1" type="ORF">IRJ41_025904</name>
</gene>
<comment type="caution">
    <text evidence="1">The sequence shown here is derived from an EMBL/GenBank/DDBJ whole genome shotgun (WGS) entry which is preliminary data.</text>
</comment>
<protein>
    <submittedName>
        <fullName evidence="1">Polyprotein</fullName>
    </submittedName>
</protein>
<name>A0A9W7TU02_TRIRA</name>
<organism evidence="1 2">
    <name type="scientific">Triplophysa rosa</name>
    <name type="common">Cave loach</name>
    <dbReference type="NCBI Taxonomy" id="992332"/>
    <lineage>
        <taxon>Eukaryota</taxon>
        <taxon>Metazoa</taxon>
        <taxon>Chordata</taxon>
        <taxon>Craniata</taxon>
        <taxon>Vertebrata</taxon>
        <taxon>Euteleostomi</taxon>
        <taxon>Actinopterygii</taxon>
        <taxon>Neopterygii</taxon>
        <taxon>Teleostei</taxon>
        <taxon>Ostariophysi</taxon>
        <taxon>Cypriniformes</taxon>
        <taxon>Nemacheilidae</taxon>
        <taxon>Triplophysa</taxon>
    </lineage>
</organism>
<evidence type="ECO:0000313" key="2">
    <source>
        <dbReference type="Proteomes" id="UP001059041"/>
    </source>
</evidence>
<dbReference type="AlphaFoldDB" id="A0A9W7TU02"/>
<reference evidence="1" key="1">
    <citation type="submission" date="2021-02" db="EMBL/GenBank/DDBJ databases">
        <title>Comparative genomics reveals that relaxation of natural selection precedes convergent phenotypic evolution of cavefish.</title>
        <authorList>
            <person name="Peng Z."/>
        </authorList>
    </citation>
    <scope>NUCLEOTIDE SEQUENCE</scope>
    <source>
        <tissue evidence="1">Muscle</tissue>
    </source>
</reference>